<organism evidence="1">
    <name type="scientific">uncultured Rubrobacteraceae bacterium</name>
    <dbReference type="NCBI Taxonomy" id="349277"/>
    <lineage>
        <taxon>Bacteria</taxon>
        <taxon>Bacillati</taxon>
        <taxon>Actinomycetota</taxon>
        <taxon>Rubrobacteria</taxon>
        <taxon>Rubrobacterales</taxon>
        <taxon>Rubrobacteraceae</taxon>
        <taxon>environmental samples</taxon>
    </lineage>
</organism>
<gene>
    <name evidence="1" type="ORF">AVDCRST_MAG02-1468</name>
</gene>
<name>A0A6J4QU12_9ACTN</name>
<reference evidence="1" key="1">
    <citation type="submission" date="2020-02" db="EMBL/GenBank/DDBJ databases">
        <authorList>
            <person name="Meier V. D."/>
        </authorList>
    </citation>
    <scope>NUCLEOTIDE SEQUENCE</scope>
    <source>
        <strain evidence="1">AVDCRST_MAG02</strain>
    </source>
</reference>
<accession>A0A6J4QU12</accession>
<proteinExistence type="predicted"/>
<dbReference type="AlphaFoldDB" id="A0A6J4QU12"/>
<protein>
    <submittedName>
        <fullName evidence="1">Uncharacterized protein</fullName>
    </submittedName>
</protein>
<dbReference type="InterPro" id="IPR011852">
    <property type="entry name" value="TRAP_TAXI"/>
</dbReference>
<dbReference type="Pfam" id="PF16868">
    <property type="entry name" value="NMT1_3"/>
    <property type="match status" value="1"/>
</dbReference>
<dbReference type="EMBL" id="CADCVH010000047">
    <property type="protein sequence ID" value="CAA9454992.1"/>
    <property type="molecule type" value="Genomic_DNA"/>
</dbReference>
<dbReference type="SUPFAM" id="SSF53850">
    <property type="entry name" value="Periplasmic binding protein-like II"/>
    <property type="match status" value="1"/>
</dbReference>
<sequence length="317" mass="35571">MLDRPVSLRFMGDWGAINLTRICGWLAQEVWDHTPGDTRSLIYTGRGNVDNLRAVAQGEVDVAVVTPSTFAEMALRGRGLFEGEAYPYLRALGEVPHEDRLLFAVRQDFGLTSLAEIRDGRVPLRLAISPNDGVSFPGYAAHRVLAGSGVAPEKLEEWGGTILEHERPFECLDDLEEGRADAVFHEAVMTPNWQRLTESHDLAFLSIQPEVLEEVEREFGWRRARVEAGYLRGLDRPVETLDFSGYLVVVREDMPDDVAHFLTWVLGEKSSGFEAQYRHLPPDRSPLSYPINREKLSRTPIPLHQAAADYYQQAGSG</sequence>
<evidence type="ECO:0000313" key="1">
    <source>
        <dbReference type="EMBL" id="CAA9454992.1"/>
    </source>
</evidence>
<dbReference type="PANTHER" id="PTHR42941">
    <property type="entry name" value="SLL1037 PROTEIN"/>
    <property type="match status" value="1"/>
</dbReference>
<dbReference type="PANTHER" id="PTHR42941:SF1">
    <property type="entry name" value="SLL1037 PROTEIN"/>
    <property type="match status" value="1"/>
</dbReference>
<dbReference type="Gene3D" id="3.40.190.10">
    <property type="entry name" value="Periplasmic binding protein-like II"/>
    <property type="match status" value="2"/>
</dbReference>